<evidence type="ECO:0000313" key="11">
    <source>
        <dbReference type="EMBL" id="ETS60783.1"/>
    </source>
</evidence>
<comment type="catalytic activity">
    <reaction evidence="1 7">
        <text>Thiol-dependent hydrolysis of ester, thioester, amide, peptide and isopeptide bonds formed by the C-terminal Gly of ubiquitin (a 76-residue protein attached to proteins as an intracellular targeting signal).</text>
        <dbReference type="EC" id="3.4.19.12"/>
    </reaction>
</comment>
<feature type="transmembrane region" description="Helical" evidence="9">
    <location>
        <begin position="82"/>
        <end position="103"/>
    </location>
</feature>
<evidence type="ECO:0000256" key="5">
    <source>
        <dbReference type="ARBA" id="ARBA00022801"/>
    </source>
</evidence>
<dbReference type="GO" id="GO:0004843">
    <property type="term" value="F:cysteine-type deubiquitinase activity"/>
    <property type="evidence" value="ECO:0007669"/>
    <property type="project" value="UniProtKB-UniRule"/>
</dbReference>
<dbReference type="PROSITE" id="PS00972">
    <property type="entry name" value="USP_1"/>
    <property type="match status" value="1"/>
</dbReference>
<dbReference type="PANTHER" id="PTHR24006:SF888">
    <property type="entry name" value="UBIQUITIN CARBOXYL-TERMINAL HYDROLASE 30"/>
    <property type="match status" value="1"/>
</dbReference>
<dbReference type="AlphaFoldDB" id="W3VGL8"/>
<feature type="compositionally biased region" description="Low complexity" evidence="8">
    <location>
        <begin position="715"/>
        <end position="726"/>
    </location>
</feature>
<proteinExistence type="inferred from homology"/>
<evidence type="ECO:0000256" key="8">
    <source>
        <dbReference type="SAM" id="MobiDB-lite"/>
    </source>
</evidence>
<keyword evidence="6 7" id="KW-0788">Thiol protease</keyword>
<dbReference type="PROSITE" id="PS50235">
    <property type="entry name" value="USP_3"/>
    <property type="match status" value="1"/>
</dbReference>
<keyword evidence="9" id="KW-1133">Transmembrane helix</keyword>
<keyword evidence="9" id="KW-0812">Transmembrane</keyword>
<dbReference type="OrthoDB" id="2020758at2759"/>
<feature type="region of interest" description="Disordered" evidence="8">
    <location>
        <begin position="705"/>
        <end position="744"/>
    </location>
</feature>
<evidence type="ECO:0000259" key="10">
    <source>
        <dbReference type="PROSITE" id="PS50235"/>
    </source>
</evidence>
<dbReference type="GO" id="GO:0005829">
    <property type="term" value="C:cytosol"/>
    <property type="evidence" value="ECO:0007669"/>
    <property type="project" value="TreeGrafter"/>
</dbReference>
<dbReference type="InterPro" id="IPR028889">
    <property type="entry name" value="USP"/>
</dbReference>
<dbReference type="InterPro" id="IPR018200">
    <property type="entry name" value="USP_CS"/>
</dbReference>
<dbReference type="PANTHER" id="PTHR24006">
    <property type="entry name" value="UBIQUITIN CARBOXYL-TERMINAL HYDROLASE"/>
    <property type="match status" value="1"/>
</dbReference>
<dbReference type="InterPro" id="IPR001394">
    <property type="entry name" value="Peptidase_C19_UCH"/>
</dbReference>
<comment type="similarity">
    <text evidence="2 7">Belongs to the peptidase C19 family.</text>
</comment>
<evidence type="ECO:0000256" key="3">
    <source>
        <dbReference type="ARBA" id="ARBA00022670"/>
    </source>
</evidence>
<feature type="compositionally biased region" description="Low complexity" evidence="8">
    <location>
        <begin position="141"/>
        <end position="154"/>
    </location>
</feature>
<name>W3VGL8_MOEAP</name>
<evidence type="ECO:0000256" key="7">
    <source>
        <dbReference type="RuleBase" id="RU366025"/>
    </source>
</evidence>
<gene>
    <name evidence="11" type="ORF">PaG_04695</name>
</gene>
<evidence type="ECO:0000313" key="12">
    <source>
        <dbReference type="Proteomes" id="UP000019462"/>
    </source>
</evidence>
<evidence type="ECO:0000256" key="2">
    <source>
        <dbReference type="ARBA" id="ARBA00009085"/>
    </source>
</evidence>
<keyword evidence="4 7" id="KW-0833">Ubl conjugation pathway</keyword>
<accession>W3VGL8</accession>
<keyword evidence="5 7" id="KW-0378">Hydrolase</keyword>
<dbReference type="EMBL" id="AWNI01000022">
    <property type="protein sequence ID" value="ETS60783.1"/>
    <property type="molecule type" value="Genomic_DNA"/>
</dbReference>
<organism evidence="11 12">
    <name type="scientific">Moesziomyces aphidis</name>
    <name type="common">Pseudozyma aphidis</name>
    <dbReference type="NCBI Taxonomy" id="84754"/>
    <lineage>
        <taxon>Eukaryota</taxon>
        <taxon>Fungi</taxon>
        <taxon>Dikarya</taxon>
        <taxon>Basidiomycota</taxon>
        <taxon>Ustilaginomycotina</taxon>
        <taxon>Ustilaginomycetes</taxon>
        <taxon>Ustilaginales</taxon>
        <taxon>Ustilaginaceae</taxon>
        <taxon>Moesziomyces</taxon>
    </lineage>
</organism>
<dbReference type="GO" id="GO:0016579">
    <property type="term" value="P:protein deubiquitination"/>
    <property type="evidence" value="ECO:0007669"/>
    <property type="project" value="InterPro"/>
</dbReference>
<evidence type="ECO:0000256" key="1">
    <source>
        <dbReference type="ARBA" id="ARBA00000707"/>
    </source>
</evidence>
<dbReference type="InterPro" id="IPR050164">
    <property type="entry name" value="Peptidase_C19"/>
</dbReference>
<dbReference type="Proteomes" id="UP000019462">
    <property type="component" value="Unassembled WGS sequence"/>
</dbReference>
<dbReference type="GO" id="GO:0005634">
    <property type="term" value="C:nucleus"/>
    <property type="evidence" value="ECO:0007669"/>
    <property type="project" value="TreeGrafter"/>
</dbReference>
<comment type="caution">
    <text evidence="11">The sequence shown here is derived from an EMBL/GenBank/DDBJ whole genome shotgun (WGS) entry which is preliminary data.</text>
</comment>
<keyword evidence="9" id="KW-0472">Membrane</keyword>
<sequence length="744" mass="79949">MQCIIWTFISSKPVLPLSRPSCHTSLPPTSDLTHLPADGATSAARGVAGASAGMGDYRFVLVKPTASPAYPLLGVLPLPVTLAVQAALALGALLIVLLATLAYKDMLKPGLHAASRLHPYTPSASVKDTNTASKSLRRARSTASSSSSTPTATSQPRLANPKYKGLRNTGNTCFFNSTLQSISSLALYRTYLSFLVDEAERWDTPTPVIDALLELVQELVTPAERNAAVNPVQLVRALQNLPSSSIRSLVGAHQQQDAHELFALLNEAVDAEAKAIQNDKAEALDSEQAGLRALMAPSLPWSGRAVYADPAQANGILPASASLLSLHPLAPGSGGDQSKRRDDMGAGGSETLMISPFDALLAQRTICLDCGYCEAIRHFSASEISLSVPPMNVRTRTSELTGTSACSLQECLALWSDLEQVDWICWNCTLRNTLQSIRIDLAARAPALDSKQNGKLKNGEANGSANGGVTPAKKKRLAQLRSKEARLMRIIESGLSEDELKQAAEDAASPWHNVLNNVQLKKTISRLSTKQIMVSRPPRILALHLNRSSYSASAWAPAKNNRHVLFPEYLDLAQFTLQGSISLDGRQAMNANGAGGDEAQVAALYRLAAIVVHYGSHSFGHYVAFKRVQESGGLRGVGEEEDETWLRISDESVSRTTIGQVKQENPYMLFYELMPASAVPAQQQVQLPQGADYAAMQQAIASAIKSEGPHSEVESASASQRASPAPTLRMRPRTVHRWSTPPIP</sequence>
<feature type="region of interest" description="Disordered" evidence="8">
    <location>
        <begin position="120"/>
        <end position="164"/>
    </location>
</feature>
<dbReference type="Pfam" id="PF00443">
    <property type="entry name" value="UCH"/>
    <property type="match status" value="1"/>
</dbReference>
<feature type="region of interest" description="Disordered" evidence="8">
    <location>
        <begin position="452"/>
        <end position="475"/>
    </location>
</feature>
<evidence type="ECO:0000256" key="4">
    <source>
        <dbReference type="ARBA" id="ARBA00022786"/>
    </source>
</evidence>
<dbReference type="HOGENOM" id="CLU_013485_1_1_1"/>
<evidence type="ECO:0000256" key="9">
    <source>
        <dbReference type="SAM" id="Phobius"/>
    </source>
</evidence>
<protein>
    <recommendedName>
        <fullName evidence="7">Ubiquitin carboxyl-terminal hydrolase</fullName>
        <ecNumber evidence="7">3.4.19.12</ecNumber>
    </recommendedName>
</protein>
<keyword evidence="3 7" id="KW-0645">Protease</keyword>
<dbReference type="EC" id="3.4.19.12" evidence="7"/>
<dbReference type="SUPFAM" id="SSF54001">
    <property type="entry name" value="Cysteine proteinases"/>
    <property type="match status" value="1"/>
</dbReference>
<dbReference type="Gene3D" id="3.90.70.10">
    <property type="entry name" value="Cysteine proteinases"/>
    <property type="match status" value="1"/>
</dbReference>
<feature type="region of interest" description="Disordered" evidence="8">
    <location>
        <begin position="328"/>
        <end position="347"/>
    </location>
</feature>
<reference evidence="11 12" key="1">
    <citation type="journal article" date="2014" name="Genome Announc.">
        <title>Genome sequence of the basidiomycetous fungus Pseudozyma aphidis DSM70725, an efficient producer of biosurfactant mannosylerythritol lipids.</title>
        <authorList>
            <person name="Lorenz S."/>
            <person name="Guenther M."/>
            <person name="Grumaz C."/>
            <person name="Rupp S."/>
            <person name="Zibek S."/>
            <person name="Sohn K."/>
        </authorList>
    </citation>
    <scope>NUCLEOTIDE SEQUENCE [LARGE SCALE GENOMIC DNA]</scope>
    <source>
        <strain evidence="12">ATCC 32657 / CBS 517.83 / DSM 70725 / JCM 10318 / NBRC 10182 / NRRL Y-7954 / St-0401</strain>
    </source>
</reference>
<dbReference type="InterPro" id="IPR038765">
    <property type="entry name" value="Papain-like_cys_pep_sf"/>
</dbReference>
<evidence type="ECO:0000256" key="6">
    <source>
        <dbReference type="ARBA" id="ARBA00022807"/>
    </source>
</evidence>
<dbReference type="GO" id="GO:0006508">
    <property type="term" value="P:proteolysis"/>
    <property type="evidence" value="ECO:0007669"/>
    <property type="project" value="UniProtKB-KW"/>
</dbReference>
<keyword evidence="12" id="KW-1185">Reference proteome</keyword>
<feature type="domain" description="USP" evidence="10">
    <location>
        <begin position="164"/>
        <end position="674"/>
    </location>
</feature>
<dbReference type="PROSITE" id="PS00973">
    <property type="entry name" value="USP_2"/>
    <property type="match status" value="1"/>
</dbReference>